<evidence type="ECO:0000313" key="2">
    <source>
        <dbReference type="Proteomes" id="UP000001822"/>
    </source>
</evidence>
<keyword evidence="2" id="KW-1185">Reference proteome</keyword>
<organism evidence="1 2">
    <name type="scientific">Cytophaga hutchinsonii (strain ATCC 33406 / DSM 1761 / CIP 103989 / NBRC 15051 / NCIMB 9469 / D465)</name>
    <dbReference type="NCBI Taxonomy" id="269798"/>
    <lineage>
        <taxon>Bacteria</taxon>
        <taxon>Pseudomonadati</taxon>
        <taxon>Bacteroidota</taxon>
        <taxon>Cytophagia</taxon>
        <taxon>Cytophagales</taxon>
        <taxon>Cytophagaceae</taxon>
        <taxon>Cytophaga</taxon>
    </lineage>
</organism>
<dbReference type="Proteomes" id="UP000001822">
    <property type="component" value="Chromosome"/>
</dbReference>
<accession>A0A6N4SM84</accession>
<dbReference type="KEGG" id="chu:CHU_0072"/>
<gene>
    <name evidence="1" type="ordered locus">CHU_0072</name>
</gene>
<name>A0A6N4SM84_CYTH3</name>
<protein>
    <submittedName>
        <fullName evidence="1">Uncharacterized protein</fullName>
    </submittedName>
</protein>
<evidence type="ECO:0000313" key="1">
    <source>
        <dbReference type="EMBL" id="ABG57366.1"/>
    </source>
</evidence>
<dbReference type="AlphaFoldDB" id="A0A6N4SM84"/>
<reference evidence="1 2" key="1">
    <citation type="journal article" date="2007" name="Appl. Environ. Microbiol.">
        <title>Genome sequence of the cellulolytic gliding bacterium Cytophaga hutchinsonii.</title>
        <authorList>
            <person name="Xie G."/>
            <person name="Bruce D.C."/>
            <person name="Challacombe J.F."/>
            <person name="Chertkov O."/>
            <person name="Detter J.C."/>
            <person name="Gilna P."/>
            <person name="Han C.S."/>
            <person name="Lucas S."/>
            <person name="Misra M."/>
            <person name="Myers G.L."/>
            <person name="Richardson P."/>
            <person name="Tapia R."/>
            <person name="Thayer N."/>
            <person name="Thompson L.S."/>
            <person name="Brettin T.S."/>
            <person name="Henrissat B."/>
            <person name="Wilson D.B."/>
            <person name="McBride M.J."/>
        </authorList>
    </citation>
    <scope>NUCLEOTIDE SEQUENCE [LARGE SCALE GENOMIC DNA]</scope>
    <source>
        <strain evidence="2">ATCC 33406 / DSM 1761 / CIP 103989 / NBRC 15051 / NCIMB 9469 / D465</strain>
    </source>
</reference>
<dbReference type="EMBL" id="CP000383">
    <property type="protein sequence ID" value="ABG57366.1"/>
    <property type="molecule type" value="Genomic_DNA"/>
</dbReference>
<proteinExistence type="predicted"/>
<sequence length="60" mass="7239">MFFEKKRIVNSAQSGKNLNNLSGFPNYLIQTHKKSLPYTERLLKYKYAHLLKEFFHTFEE</sequence>